<accession>A0A9P0H464</accession>
<proteinExistence type="predicted"/>
<dbReference type="AlphaFoldDB" id="A0A9P0H464"/>
<organism evidence="1 2">
    <name type="scientific">Nezara viridula</name>
    <name type="common">Southern green stink bug</name>
    <name type="synonym">Cimex viridulus</name>
    <dbReference type="NCBI Taxonomy" id="85310"/>
    <lineage>
        <taxon>Eukaryota</taxon>
        <taxon>Metazoa</taxon>
        <taxon>Ecdysozoa</taxon>
        <taxon>Arthropoda</taxon>
        <taxon>Hexapoda</taxon>
        <taxon>Insecta</taxon>
        <taxon>Pterygota</taxon>
        <taxon>Neoptera</taxon>
        <taxon>Paraneoptera</taxon>
        <taxon>Hemiptera</taxon>
        <taxon>Heteroptera</taxon>
        <taxon>Panheteroptera</taxon>
        <taxon>Pentatomomorpha</taxon>
        <taxon>Pentatomoidea</taxon>
        <taxon>Pentatomidae</taxon>
        <taxon>Pentatominae</taxon>
        <taxon>Nezara</taxon>
    </lineage>
</organism>
<name>A0A9P0H464_NEZVI</name>
<gene>
    <name evidence="1" type="ORF">NEZAVI_LOCUS4494</name>
</gene>
<keyword evidence="2" id="KW-1185">Reference proteome</keyword>
<protein>
    <submittedName>
        <fullName evidence="1">Uncharacterized protein</fullName>
    </submittedName>
</protein>
<reference evidence="1" key="1">
    <citation type="submission" date="2022-01" db="EMBL/GenBank/DDBJ databases">
        <authorList>
            <person name="King R."/>
        </authorList>
    </citation>
    <scope>NUCLEOTIDE SEQUENCE</scope>
</reference>
<dbReference type="EMBL" id="OV725078">
    <property type="protein sequence ID" value="CAH1393885.1"/>
    <property type="molecule type" value="Genomic_DNA"/>
</dbReference>
<evidence type="ECO:0000313" key="2">
    <source>
        <dbReference type="Proteomes" id="UP001152798"/>
    </source>
</evidence>
<dbReference type="Proteomes" id="UP001152798">
    <property type="component" value="Chromosome 2"/>
</dbReference>
<sequence length="82" mass="9061">MRLEVIENFPTGHVLLTDRGCVVACNLWDSMQRTFLWPGGSTNGGSIQPPPLVMPCPQPVLLSDRCYPSCTFFNCSIIWASS</sequence>
<evidence type="ECO:0000313" key="1">
    <source>
        <dbReference type="EMBL" id="CAH1393885.1"/>
    </source>
</evidence>